<dbReference type="GO" id="GO:0016740">
    <property type="term" value="F:transferase activity"/>
    <property type="evidence" value="ECO:0007669"/>
    <property type="project" value="UniProtKB-KW"/>
</dbReference>
<feature type="domain" description="Thioredoxin" evidence="3">
    <location>
        <begin position="98"/>
        <end position="237"/>
    </location>
</feature>
<dbReference type="AlphaFoldDB" id="A0A1I5M3Q4"/>
<evidence type="ECO:0000313" key="5">
    <source>
        <dbReference type="Proteomes" id="UP000199306"/>
    </source>
</evidence>
<feature type="signal peptide" evidence="1">
    <location>
        <begin position="1"/>
        <end position="21"/>
    </location>
</feature>
<dbReference type="Proteomes" id="UP000199306">
    <property type="component" value="Unassembled WGS sequence"/>
</dbReference>
<evidence type="ECO:0000313" key="4">
    <source>
        <dbReference type="EMBL" id="SFP03586.1"/>
    </source>
</evidence>
<dbReference type="OrthoDB" id="9808735at2"/>
<sequence>MKTRINLIMAIILAFTTLIKAQNESSVVNLSVFSAKLSAQSNAQIIDARSAEEFALNHINGSLNFNQQFENYEKSVKSLKTDQPVFIYSIGNGRSVSVANDLKSKGFKEILVLDGGIGSWVGGGKPYFTTAKKELTSSEFKNVLASNKLVLVDIGSLYCGSCKKVKPILDSLRKENGAALKILEINLEDSPQLISSLKTVTSFPYLILYRQGEIVLKRSGLTDLKPEIDKAIAQTGVR</sequence>
<dbReference type="InterPro" id="IPR013766">
    <property type="entry name" value="Thioredoxin_domain"/>
</dbReference>
<keyword evidence="1" id="KW-0732">Signal</keyword>
<dbReference type="Gene3D" id="3.40.250.10">
    <property type="entry name" value="Rhodanese-like domain"/>
    <property type="match status" value="1"/>
</dbReference>
<dbReference type="PANTHER" id="PTHR45663">
    <property type="entry name" value="GEO12009P1"/>
    <property type="match status" value="1"/>
</dbReference>
<reference evidence="4 5" key="1">
    <citation type="submission" date="2016-10" db="EMBL/GenBank/DDBJ databases">
        <authorList>
            <person name="de Groot N.N."/>
        </authorList>
    </citation>
    <scope>NUCLEOTIDE SEQUENCE [LARGE SCALE GENOMIC DNA]</scope>
    <source>
        <strain evidence="5">E92,LMG 26720,CCM 7988</strain>
    </source>
</reference>
<gene>
    <name evidence="4" type="ORF">SAMN04515674_10184</name>
</gene>
<accession>A0A1I5M3Q4</accession>
<evidence type="ECO:0000256" key="1">
    <source>
        <dbReference type="SAM" id="SignalP"/>
    </source>
</evidence>
<name>A0A1I5M3Q4_9BACT</name>
<dbReference type="InterPro" id="IPR036249">
    <property type="entry name" value="Thioredoxin-like_sf"/>
</dbReference>
<feature type="domain" description="Rhodanese" evidence="2">
    <location>
        <begin position="39"/>
        <end position="129"/>
    </location>
</feature>
<dbReference type="PROSITE" id="PS51352">
    <property type="entry name" value="THIOREDOXIN_2"/>
    <property type="match status" value="1"/>
</dbReference>
<dbReference type="EMBL" id="FOXH01000001">
    <property type="protein sequence ID" value="SFP03586.1"/>
    <property type="molecule type" value="Genomic_DNA"/>
</dbReference>
<dbReference type="STRING" id="1079859.SAMN04515674_10184"/>
<organism evidence="4 5">
    <name type="scientific">Pseudarcicella hirudinis</name>
    <dbReference type="NCBI Taxonomy" id="1079859"/>
    <lineage>
        <taxon>Bacteria</taxon>
        <taxon>Pseudomonadati</taxon>
        <taxon>Bacteroidota</taxon>
        <taxon>Cytophagia</taxon>
        <taxon>Cytophagales</taxon>
        <taxon>Flectobacillaceae</taxon>
        <taxon>Pseudarcicella</taxon>
    </lineage>
</organism>
<keyword evidence="4" id="KW-0808">Transferase</keyword>
<evidence type="ECO:0000259" key="2">
    <source>
        <dbReference type="PROSITE" id="PS50206"/>
    </source>
</evidence>
<dbReference type="SUPFAM" id="SSF52821">
    <property type="entry name" value="Rhodanese/Cell cycle control phosphatase"/>
    <property type="match status" value="1"/>
</dbReference>
<dbReference type="GO" id="GO:0045454">
    <property type="term" value="P:cell redox homeostasis"/>
    <property type="evidence" value="ECO:0007669"/>
    <property type="project" value="TreeGrafter"/>
</dbReference>
<protein>
    <submittedName>
        <fullName evidence="4">Rhodanese-related sulfurtransferase</fullName>
    </submittedName>
</protein>
<dbReference type="Gene3D" id="3.40.30.10">
    <property type="entry name" value="Glutaredoxin"/>
    <property type="match status" value="1"/>
</dbReference>
<dbReference type="GO" id="GO:0015035">
    <property type="term" value="F:protein-disulfide reductase activity"/>
    <property type="evidence" value="ECO:0007669"/>
    <property type="project" value="TreeGrafter"/>
</dbReference>
<proteinExistence type="predicted"/>
<feature type="chain" id="PRO_5011636233" evidence="1">
    <location>
        <begin position="22"/>
        <end position="238"/>
    </location>
</feature>
<dbReference type="CDD" id="cd02947">
    <property type="entry name" value="TRX_family"/>
    <property type="match status" value="1"/>
</dbReference>
<dbReference type="SMART" id="SM00450">
    <property type="entry name" value="RHOD"/>
    <property type="match status" value="1"/>
</dbReference>
<dbReference type="PROSITE" id="PS50206">
    <property type="entry name" value="RHODANESE_3"/>
    <property type="match status" value="1"/>
</dbReference>
<dbReference type="Pfam" id="PF00085">
    <property type="entry name" value="Thioredoxin"/>
    <property type="match status" value="1"/>
</dbReference>
<keyword evidence="5" id="KW-1185">Reference proteome</keyword>
<dbReference type="GO" id="GO:0005829">
    <property type="term" value="C:cytosol"/>
    <property type="evidence" value="ECO:0007669"/>
    <property type="project" value="TreeGrafter"/>
</dbReference>
<dbReference type="CDD" id="cd00158">
    <property type="entry name" value="RHOD"/>
    <property type="match status" value="1"/>
</dbReference>
<dbReference type="PANTHER" id="PTHR45663:SF11">
    <property type="entry name" value="GEO12009P1"/>
    <property type="match status" value="1"/>
</dbReference>
<dbReference type="SUPFAM" id="SSF52833">
    <property type="entry name" value="Thioredoxin-like"/>
    <property type="match status" value="1"/>
</dbReference>
<dbReference type="InterPro" id="IPR001763">
    <property type="entry name" value="Rhodanese-like_dom"/>
</dbReference>
<evidence type="ECO:0000259" key="3">
    <source>
        <dbReference type="PROSITE" id="PS51352"/>
    </source>
</evidence>
<dbReference type="Pfam" id="PF00581">
    <property type="entry name" value="Rhodanese"/>
    <property type="match status" value="1"/>
</dbReference>
<dbReference type="InterPro" id="IPR036873">
    <property type="entry name" value="Rhodanese-like_dom_sf"/>
</dbReference>
<dbReference type="RefSeq" id="WP_092010463.1">
    <property type="nucleotide sequence ID" value="NZ_FOXH01000001.1"/>
</dbReference>